<dbReference type="EMBL" id="UOEQ01000249">
    <property type="protein sequence ID" value="VAW20013.1"/>
    <property type="molecule type" value="Genomic_DNA"/>
</dbReference>
<dbReference type="Gene3D" id="1.10.1370.30">
    <property type="match status" value="1"/>
</dbReference>
<protein>
    <submittedName>
        <fullName evidence="1">Thermostable carboxypeptidase 1</fullName>
        <ecNumber evidence="1">3.4.17.19</ecNumber>
    </submittedName>
</protein>
<dbReference type="GO" id="GO:0004181">
    <property type="term" value="F:metallocarboxypeptidase activity"/>
    <property type="evidence" value="ECO:0007669"/>
    <property type="project" value="InterPro"/>
</dbReference>
<keyword evidence="1" id="KW-0378">Hydrolase</keyword>
<dbReference type="PANTHER" id="PTHR34217">
    <property type="entry name" value="METAL-DEPENDENT CARBOXYPEPTIDASE"/>
    <property type="match status" value="1"/>
</dbReference>
<evidence type="ECO:0000313" key="1">
    <source>
        <dbReference type="EMBL" id="VAW20013.1"/>
    </source>
</evidence>
<dbReference type="PRINTS" id="PR00998">
    <property type="entry name" value="CRBOXYPTASET"/>
</dbReference>
<sequence>MSYKKLDELNLNLDAYSHALAILGVDEATIMPEGGGNARANAISTLAAISHKNATAPEISDWIKQAQNSSLTHDQATGVNELKRLYEQNVCLSADFVGKKTQTSMNCEQLWRRLRPTGDWKAFAPALKEVVEIARQEAKIRADASGLLPYDALIEQYDPGTRMAHIDPVFSTLKEFLKDFLPKALLKQEIRHKNKPLSPLNGPFEIKHQRALGMAAMKQLGFDFSHGRLDTSHHPFCGGVPSDVRITTRYETDDFLPALMGILHETGHAQYEQGLSQKNSHWPHNKARGMGLHESQSLFVEMQISRSPMFWEWAFDLVSQHLGKKVLAGFDVEDILAHVNLVSPGFIRVDADEVTYPLHVILRYELERDLISGEIEVEDIPQAWHE</sequence>
<dbReference type="PROSITE" id="PS52034">
    <property type="entry name" value="PEPTIDASE_M32"/>
    <property type="match status" value="1"/>
</dbReference>
<dbReference type="AlphaFoldDB" id="A0A3B0TUX7"/>
<dbReference type="Pfam" id="PF02074">
    <property type="entry name" value="Peptidase_M32"/>
    <property type="match status" value="1"/>
</dbReference>
<dbReference type="InterPro" id="IPR001333">
    <property type="entry name" value="Peptidase_M32_Taq"/>
</dbReference>
<keyword evidence="1" id="KW-0121">Carboxypeptidase</keyword>
<feature type="non-terminal residue" evidence="1">
    <location>
        <position position="386"/>
    </location>
</feature>
<organism evidence="1">
    <name type="scientific">hydrothermal vent metagenome</name>
    <dbReference type="NCBI Taxonomy" id="652676"/>
    <lineage>
        <taxon>unclassified sequences</taxon>
        <taxon>metagenomes</taxon>
        <taxon>ecological metagenomes</taxon>
    </lineage>
</organism>
<proteinExistence type="predicted"/>
<dbReference type="CDD" id="cd06460">
    <property type="entry name" value="M32_Taq"/>
    <property type="match status" value="1"/>
</dbReference>
<gene>
    <name evidence="1" type="ORF">MNBD_ALPHA11-991</name>
</gene>
<dbReference type="GO" id="GO:0006508">
    <property type="term" value="P:proteolysis"/>
    <property type="evidence" value="ECO:0007669"/>
    <property type="project" value="InterPro"/>
</dbReference>
<reference evidence="1" key="1">
    <citation type="submission" date="2018-06" db="EMBL/GenBank/DDBJ databases">
        <authorList>
            <person name="Zhirakovskaya E."/>
        </authorList>
    </citation>
    <scope>NUCLEOTIDE SEQUENCE</scope>
</reference>
<keyword evidence="1" id="KW-0645">Protease</keyword>
<dbReference type="PANTHER" id="PTHR34217:SF1">
    <property type="entry name" value="CARBOXYPEPTIDASE 1"/>
    <property type="match status" value="1"/>
</dbReference>
<name>A0A3B0TUX7_9ZZZZ</name>
<dbReference type="SUPFAM" id="SSF55486">
    <property type="entry name" value="Metalloproteases ('zincins'), catalytic domain"/>
    <property type="match status" value="1"/>
</dbReference>
<dbReference type="EC" id="3.4.17.19" evidence="1"/>
<accession>A0A3B0TUX7</accession>